<dbReference type="RefSeq" id="WP_139863834.1">
    <property type="nucleotide sequence ID" value="NZ_CAADFC020000030.1"/>
</dbReference>
<dbReference type="Gene3D" id="3.50.50.60">
    <property type="entry name" value="FAD/NAD(P)-binding domain"/>
    <property type="match status" value="1"/>
</dbReference>
<gene>
    <name evidence="2" type="primary">lodB</name>
    <name evidence="2" type="ORF">CI1B_72690</name>
</gene>
<dbReference type="GO" id="GO:0016491">
    <property type="term" value="F:oxidoreductase activity"/>
    <property type="evidence" value="ECO:0007669"/>
    <property type="project" value="UniProtKB-KW"/>
</dbReference>
<dbReference type="PANTHER" id="PTHR43747">
    <property type="entry name" value="FAD-BINDING PROTEIN"/>
    <property type="match status" value="1"/>
</dbReference>
<comment type="caution">
    <text evidence="2">The sequence shown here is derived from an EMBL/GenBank/DDBJ whole genome shotgun (WGS) entry which is preliminary data.</text>
</comment>
<dbReference type="InterPro" id="IPR002938">
    <property type="entry name" value="FAD-bd"/>
</dbReference>
<dbReference type="PANTHER" id="PTHR43747:SF1">
    <property type="entry name" value="SLR1998 PROTEIN"/>
    <property type="match status" value="1"/>
</dbReference>
<dbReference type="OrthoDB" id="9799983at2"/>
<dbReference type="GO" id="GO:0071949">
    <property type="term" value="F:FAD binding"/>
    <property type="evidence" value="ECO:0007669"/>
    <property type="project" value="InterPro"/>
</dbReference>
<dbReference type="Proteomes" id="UP000328092">
    <property type="component" value="Unassembled WGS sequence"/>
</dbReference>
<protein>
    <submittedName>
        <fullName evidence="2">FAD-dependent oxidoreductase LodB</fullName>
        <ecNumber evidence="2">1.-.-.-</ecNumber>
    </submittedName>
</protein>
<feature type="domain" description="FAD-binding" evidence="1">
    <location>
        <begin position="7"/>
        <end position="215"/>
    </location>
</feature>
<evidence type="ECO:0000313" key="2">
    <source>
        <dbReference type="EMBL" id="VIO78168.1"/>
    </source>
</evidence>
<keyword evidence="3" id="KW-1185">Reference proteome</keyword>
<dbReference type="EC" id="1.-.-.-" evidence="2"/>
<dbReference type="InterPro" id="IPR036188">
    <property type="entry name" value="FAD/NAD-bd_sf"/>
</dbReference>
<reference evidence="2" key="1">
    <citation type="submission" date="2019-02" db="EMBL/GenBank/DDBJ databases">
        <authorList>
            <person name="Pothier F.J."/>
        </authorList>
    </citation>
    <scope>NUCLEOTIDE SEQUENCE</scope>
    <source>
        <strain evidence="2">CI-1B</strain>
    </source>
</reference>
<dbReference type="EMBL" id="CAADFC020000030">
    <property type="protein sequence ID" value="VIO78168.1"/>
    <property type="molecule type" value="Genomic_DNA"/>
</dbReference>
<evidence type="ECO:0000259" key="1">
    <source>
        <dbReference type="Pfam" id="PF01494"/>
    </source>
</evidence>
<dbReference type="Pfam" id="PF01494">
    <property type="entry name" value="FAD_binding_3"/>
    <property type="match status" value="1"/>
</dbReference>
<dbReference type="AlphaFoldDB" id="A0A508TVA0"/>
<dbReference type="SUPFAM" id="SSF51905">
    <property type="entry name" value="FAD/NAD(P)-binding domain"/>
    <property type="match status" value="1"/>
</dbReference>
<keyword evidence="2" id="KW-0560">Oxidoreductase</keyword>
<evidence type="ECO:0000313" key="3">
    <source>
        <dbReference type="Proteomes" id="UP000328092"/>
    </source>
</evidence>
<dbReference type="Gene3D" id="3.30.9.100">
    <property type="match status" value="1"/>
</dbReference>
<name>A0A508TVA0_9BRAD</name>
<organism evidence="2 3">
    <name type="scientific">Bradyrhizobium ivorense</name>
    <dbReference type="NCBI Taxonomy" id="2511166"/>
    <lineage>
        <taxon>Bacteria</taxon>
        <taxon>Pseudomonadati</taxon>
        <taxon>Pseudomonadota</taxon>
        <taxon>Alphaproteobacteria</taxon>
        <taxon>Hyphomicrobiales</taxon>
        <taxon>Nitrobacteraceae</taxon>
        <taxon>Bradyrhizobium</taxon>
    </lineage>
</organism>
<accession>A0A508TVA0</accession>
<dbReference type="InterPro" id="IPR050816">
    <property type="entry name" value="Flavin-dep_Halogenase_NPB"/>
</dbReference>
<proteinExistence type="predicted"/>
<dbReference type="PRINTS" id="PR00420">
    <property type="entry name" value="RNGMNOXGNASE"/>
</dbReference>
<sequence length="468" mass="50599">MSRVTTAEVCVIGGGPAGAAFAVRLARLGHDVVVIERSAFPRPRIGEALAPSIWTVLDLLNIRDEVAQAGFVRVEISILRWAGGVDENVSPPPGHFGLMVDRGRFDAILLQAARKAGARVLQPARARAPRARPGGWTIPVESAAGELLVEARFLVDAAGHYSNIRKTEPLAGPSTVALSGHWRNTRLAPGPNRIEAGNSCWYWGAPRPDGAFCAMVFVDAAQCSGRRRREIEADYRDRLTESGLLRDCLHGTLDDGVRLHDATPHQSAVCVTENSIRIGEASFSLDPLSSQGVQAAMNSGLQAAVVVHTMLTRAANAEAAKAFYRDAQKDTVERHRVAAARHYAAVAGTTPTPFWRARAAAPVAVPPMPLPPPPAFAGRARLSRDVRIADVPIVDRDHVTLRKGLHHPALGRPFAYLDGVDVETLLQRVAQSDSLEMLGRELARDTSGERGRRLVSWLVERRILVASE</sequence>